<dbReference type="AlphaFoldDB" id="A0A5C6FAH6"/>
<sequence length="104" mass="11773">MPYDEADHVFNIALNLLASGNCLEHIEVRRQDEAYLSAVGADRIPDPTTEGDFCRRFVTADVLHLMNAFNRVRAKVWKQQLDDFFDCAVIKGDGTQIETSAEKK</sequence>
<organism evidence="1 2">
    <name type="scientific">Rubripirellula reticaptiva</name>
    <dbReference type="NCBI Taxonomy" id="2528013"/>
    <lineage>
        <taxon>Bacteria</taxon>
        <taxon>Pseudomonadati</taxon>
        <taxon>Planctomycetota</taxon>
        <taxon>Planctomycetia</taxon>
        <taxon>Pirellulales</taxon>
        <taxon>Pirellulaceae</taxon>
        <taxon>Rubripirellula</taxon>
    </lineage>
</organism>
<dbReference type="OrthoDB" id="238921at2"/>
<reference evidence="1 2" key="1">
    <citation type="submission" date="2019-02" db="EMBL/GenBank/DDBJ databases">
        <title>Deep-cultivation of Planctomycetes and their phenomic and genomic characterization uncovers novel biology.</title>
        <authorList>
            <person name="Wiegand S."/>
            <person name="Jogler M."/>
            <person name="Boedeker C."/>
            <person name="Pinto D."/>
            <person name="Vollmers J."/>
            <person name="Rivas-Marin E."/>
            <person name="Kohn T."/>
            <person name="Peeters S.H."/>
            <person name="Heuer A."/>
            <person name="Rast P."/>
            <person name="Oberbeckmann S."/>
            <person name="Bunk B."/>
            <person name="Jeske O."/>
            <person name="Meyerdierks A."/>
            <person name="Storesund J.E."/>
            <person name="Kallscheuer N."/>
            <person name="Luecker S."/>
            <person name="Lage O.M."/>
            <person name="Pohl T."/>
            <person name="Merkel B.J."/>
            <person name="Hornburger P."/>
            <person name="Mueller R.-W."/>
            <person name="Bruemmer F."/>
            <person name="Labrenz M."/>
            <person name="Spormann A.M."/>
            <person name="Op Den Camp H."/>
            <person name="Overmann J."/>
            <person name="Amann R."/>
            <person name="Jetten M.S.M."/>
            <person name="Mascher T."/>
            <person name="Medema M.H."/>
            <person name="Devos D.P."/>
            <person name="Kaster A.-K."/>
            <person name="Ovreas L."/>
            <person name="Rohde M."/>
            <person name="Galperin M.Y."/>
            <person name="Jogler C."/>
        </authorList>
    </citation>
    <scope>NUCLEOTIDE SEQUENCE [LARGE SCALE GENOMIC DNA]</scope>
    <source>
        <strain evidence="1 2">Poly59</strain>
    </source>
</reference>
<evidence type="ECO:0000313" key="1">
    <source>
        <dbReference type="EMBL" id="TWU58378.1"/>
    </source>
</evidence>
<dbReference type="RefSeq" id="WP_146533121.1">
    <property type="nucleotide sequence ID" value="NZ_SJPX01000001.1"/>
</dbReference>
<accession>A0A5C6FAH6</accession>
<comment type="caution">
    <text evidence="1">The sequence shown here is derived from an EMBL/GenBank/DDBJ whole genome shotgun (WGS) entry which is preliminary data.</text>
</comment>
<dbReference type="EMBL" id="SJPX01000001">
    <property type="protein sequence ID" value="TWU58378.1"/>
    <property type="molecule type" value="Genomic_DNA"/>
</dbReference>
<dbReference type="Proteomes" id="UP000317977">
    <property type="component" value="Unassembled WGS sequence"/>
</dbReference>
<evidence type="ECO:0000313" key="2">
    <source>
        <dbReference type="Proteomes" id="UP000317977"/>
    </source>
</evidence>
<gene>
    <name evidence="1" type="ORF">Poly59_12890</name>
</gene>
<proteinExistence type="predicted"/>
<protein>
    <submittedName>
        <fullName evidence="1">Uncharacterized protein</fullName>
    </submittedName>
</protein>
<name>A0A5C6FAH6_9BACT</name>
<keyword evidence="2" id="KW-1185">Reference proteome</keyword>